<dbReference type="InterPro" id="IPR000085">
    <property type="entry name" value="RuvA"/>
</dbReference>
<dbReference type="GO" id="GO:0009378">
    <property type="term" value="F:four-way junction helicase activity"/>
    <property type="evidence" value="ECO:0007669"/>
    <property type="project" value="InterPro"/>
</dbReference>
<dbReference type="SUPFAM" id="SSF50249">
    <property type="entry name" value="Nucleic acid-binding proteins"/>
    <property type="match status" value="1"/>
</dbReference>
<dbReference type="GO" id="GO:0005524">
    <property type="term" value="F:ATP binding"/>
    <property type="evidence" value="ECO:0007669"/>
    <property type="project" value="InterPro"/>
</dbReference>
<dbReference type="SUPFAM" id="SSF47781">
    <property type="entry name" value="RuvA domain 2-like"/>
    <property type="match status" value="1"/>
</dbReference>
<dbReference type="SMART" id="SM00278">
    <property type="entry name" value="HhH1"/>
    <property type="match status" value="2"/>
</dbReference>
<dbReference type="Proteomes" id="UP000320078">
    <property type="component" value="Unassembled WGS sequence"/>
</dbReference>
<keyword evidence="4 6" id="KW-0233">DNA recombination</keyword>
<dbReference type="GO" id="GO:0006281">
    <property type="term" value="P:DNA repair"/>
    <property type="evidence" value="ECO:0007669"/>
    <property type="project" value="UniProtKB-UniRule"/>
</dbReference>
<keyword evidence="9" id="KW-1185">Reference proteome</keyword>
<evidence type="ECO:0000256" key="1">
    <source>
        <dbReference type="ARBA" id="ARBA00022490"/>
    </source>
</evidence>
<feature type="region of interest" description="Domain III" evidence="6">
    <location>
        <begin position="139"/>
        <end position="186"/>
    </location>
</feature>
<dbReference type="InterPro" id="IPR003583">
    <property type="entry name" value="Hlx-hairpin-Hlx_DNA-bd_motif"/>
</dbReference>
<evidence type="ECO:0000256" key="4">
    <source>
        <dbReference type="ARBA" id="ARBA00023172"/>
    </source>
</evidence>
<dbReference type="EMBL" id="VIAE01000001">
    <property type="protein sequence ID" value="TVY12413.1"/>
    <property type="molecule type" value="Genomic_DNA"/>
</dbReference>
<organism evidence="8 9">
    <name type="scientific">Candidatus Phytoplasma pini</name>
    <dbReference type="NCBI Taxonomy" id="267362"/>
    <lineage>
        <taxon>Bacteria</taxon>
        <taxon>Bacillati</taxon>
        <taxon>Mycoplasmatota</taxon>
        <taxon>Mollicutes</taxon>
        <taxon>Acholeplasmatales</taxon>
        <taxon>Acholeplasmataceae</taxon>
        <taxon>Candidatus Phytoplasma</taxon>
    </lineage>
</organism>
<keyword evidence="8" id="KW-0067">ATP-binding</keyword>
<accession>A0A559KJV7</accession>
<dbReference type="Pfam" id="PF01330">
    <property type="entry name" value="RuvA_N"/>
    <property type="match status" value="1"/>
</dbReference>
<comment type="caution">
    <text evidence="6">Lacks conserved residue(s) required for the propagation of feature annotation.</text>
</comment>
<dbReference type="InterPro" id="IPR012340">
    <property type="entry name" value="NA-bd_OB-fold"/>
</dbReference>
<keyword evidence="2 6" id="KW-0227">DNA damage</keyword>
<comment type="caution">
    <text evidence="8">The sequence shown here is derived from an EMBL/GenBank/DDBJ whole genome shotgun (WGS) entry which is preliminary data.</text>
</comment>
<keyword evidence="8" id="KW-0347">Helicase</keyword>
<dbReference type="Gene3D" id="2.40.50.140">
    <property type="entry name" value="Nucleic acid-binding proteins"/>
    <property type="match status" value="1"/>
</dbReference>
<dbReference type="InterPro" id="IPR013849">
    <property type="entry name" value="DNA_helicase_Holl-junc_RuvA_I"/>
</dbReference>
<sequence length="186" mass="21732">MYYYIKGTIKEIKNNIIIVENNQIGYIINFTNPYDLQINQEIKLFTYFYVTENIHALYGFVTVEMLNFFQKLISIPGIGVKSAILMTNIDFFEETQKAIKQSNINYIIKFPGIGKKTAQQIILHLHKNLLNLNKIQKLNKKQEQIQEALINLGFKKTQIGKIIYKLNSSQKLDLMLKEALILIREK</sequence>
<dbReference type="Gene3D" id="1.10.150.20">
    <property type="entry name" value="5' to 3' exonuclease, C-terminal subdomain"/>
    <property type="match status" value="1"/>
</dbReference>
<proteinExistence type="inferred from homology"/>
<keyword evidence="5 6" id="KW-0234">DNA repair</keyword>
<evidence type="ECO:0000256" key="5">
    <source>
        <dbReference type="ARBA" id="ARBA00023204"/>
    </source>
</evidence>
<dbReference type="GO" id="GO:0048476">
    <property type="term" value="C:Holliday junction resolvase complex"/>
    <property type="evidence" value="ECO:0007669"/>
    <property type="project" value="UniProtKB-UniRule"/>
</dbReference>
<protein>
    <recommendedName>
        <fullName evidence="6">Holliday junction branch migration complex subunit RuvA</fullName>
    </recommendedName>
</protein>
<dbReference type="RefSeq" id="WP_144658185.1">
    <property type="nucleotide sequence ID" value="NZ_VIAE01000001.1"/>
</dbReference>
<evidence type="ECO:0000256" key="6">
    <source>
        <dbReference type="HAMAP-Rule" id="MF_00031"/>
    </source>
</evidence>
<dbReference type="Pfam" id="PF14520">
    <property type="entry name" value="HHH_5"/>
    <property type="match status" value="1"/>
</dbReference>
<feature type="domain" description="Helix-hairpin-helix DNA-binding motif class 1" evidence="7">
    <location>
        <begin position="70"/>
        <end position="89"/>
    </location>
</feature>
<evidence type="ECO:0000259" key="7">
    <source>
        <dbReference type="SMART" id="SM00278"/>
    </source>
</evidence>
<dbReference type="HAMAP" id="MF_00031">
    <property type="entry name" value="DNA_HJ_migration_RuvA"/>
    <property type="match status" value="1"/>
</dbReference>
<comment type="subcellular location">
    <subcellularLocation>
        <location evidence="6">Cytoplasm</location>
    </subcellularLocation>
</comment>
<dbReference type="GO" id="GO:0005737">
    <property type="term" value="C:cytoplasm"/>
    <property type="evidence" value="ECO:0007669"/>
    <property type="project" value="UniProtKB-SubCell"/>
</dbReference>
<keyword evidence="1 6" id="KW-0963">Cytoplasm</keyword>
<comment type="similarity">
    <text evidence="6">Belongs to the RuvA family.</text>
</comment>
<dbReference type="GO" id="GO:0009379">
    <property type="term" value="C:Holliday junction helicase complex"/>
    <property type="evidence" value="ECO:0007669"/>
    <property type="project" value="InterPro"/>
</dbReference>
<keyword evidence="8" id="KW-0378">Hydrolase</keyword>
<keyword evidence="3 6" id="KW-0238">DNA-binding</keyword>
<feature type="domain" description="Helix-hairpin-helix DNA-binding motif class 1" evidence="7">
    <location>
        <begin position="105"/>
        <end position="124"/>
    </location>
</feature>
<reference evidence="8 9" key="1">
    <citation type="submission" date="2019-06" db="EMBL/GenBank/DDBJ databases">
        <title>Draft Genome Sequence of Candidatus Phytoplasma pini-Related Strain MDPP: A Resource for Comparative Genomics of Gymnosperm-infecting Phytoplasmas.</title>
        <authorList>
            <person name="Cai W."/>
            <person name="Costanzo S."/>
            <person name="Shao J."/>
            <person name="Zhao Y."/>
            <person name="Davis R."/>
        </authorList>
    </citation>
    <scope>NUCLEOTIDE SEQUENCE [LARGE SCALE GENOMIC DNA]</scope>
    <source>
        <strain evidence="8 9">MDPP</strain>
    </source>
</reference>
<dbReference type="InterPro" id="IPR010994">
    <property type="entry name" value="RuvA_2-like"/>
</dbReference>
<dbReference type="InterPro" id="IPR011114">
    <property type="entry name" value="RuvA_C"/>
</dbReference>
<name>A0A559KJV7_9MOLU</name>
<evidence type="ECO:0000256" key="2">
    <source>
        <dbReference type="ARBA" id="ARBA00022763"/>
    </source>
</evidence>
<dbReference type="AlphaFoldDB" id="A0A559KJV7"/>
<keyword evidence="8" id="KW-0547">Nucleotide-binding</keyword>
<dbReference type="Pfam" id="PF07499">
    <property type="entry name" value="RuvA_C"/>
    <property type="match status" value="1"/>
</dbReference>
<dbReference type="OrthoDB" id="5293449at2"/>
<comment type="function">
    <text evidence="6">The RuvA-RuvB-RuvC complex processes Holliday junction (HJ) DNA during genetic recombination and DNA repair, while the RuvA-RuvB complex plays an important role in the rescue of blocked DNA replication forks via replication fork reversal (RFR). RuvA specifically binds to HJ cruciform DNA, conferring on it an open structure. The RuvB hexamer acts as an ATP-dependent pump, pulling dsDNA into and through the RuvAB complex. HJ branch migration allows RuvC to scan DNA until it finds its consensus sequence, where it cleaves and resolves the cruciform DNA.</text>
</comment>
<evidence type="ECO:0000313" key="9">
    <source>
        <dbReference type="Proteomes" id="UP000320078"/>
    </source>
</evidence>
<comment type="subunit">
    <text evidence="6">Homotetramer. Forms an RuvA(8)-RuvB(12)-Holliday junction (HJ) complex. HJ DNA is sandwiched between 2 RuvA tetramers; dsDNA enters through RuvA and exits via RuvB. An RuvB hexamer assembles on each DNA strand where it exits the tetramer. Each RuvB hexamer is contacted by two RuvA subunits (via domain III) on 2 adjacent RuvB subunits; this complex drives branch migration. In the full resolvosome a probable DNA-RuvA(4)-RuvB(12)-RuvC(2) complex forms which resolves the HJ.</text>
</comment>
<evidence type="ECO:0000313" key="8">
    <source>
        <dbReference type="EMBL" id="TVY12413.1"/>
    </source>
</evidence>
<dbReference type="GO" id="GO:0000400">
    <property type="term" value="F:four-way junction DNA binding"/>
    <property type="evidence" value="ECO:0007669"/>
    <property type="project" value="UniProtKB-UniRule"/>
</dbReference>
<dbReference type="NCBIfam" id="TIGR00084">
    <property type="entry name" value="ruvA"/>
    <property type="match status" value="1"/>
</dbReference>
<gene>
    <name evidence="6 8" type="primary">ruvA</name>
    <name evidence="8" type="ORF">MDPP_0029</name>
</gene>
<evidence type="ECO:0000256" key="3">
    <source>
        <dbReference type="ARBA" id="ARBA00023125"/>
    </source>
</evidence>
<dbReference type="CDD" id="cd14332">
    <property type="entry name" value="UBA_RuvA_C"/>
    <property type="match status" value="1"/>
</dbReference>
<comment type="domain">
    <text evidence="6">Has three domains with a flexible linker between the domains II and III and assumes an 'L' shape. Domain III is highly mobile and contacts RuvB.</text>
</comment>
<dbReference type="GO" id="GO:0006310">
    <property type="term" value="P:DNA recombination"/>
    <property type="evidence" value="ECO:0007669"/>
    <property type="project" value="UniProtKB-UniRule"/>
</dbReference>